<evidence type="ECO:0000259" key="1">
    <source>
        <dbReference type="Pfam" id="PF01208"/>
    </source>
</evidence>
<dbReference type="InterPro" id="IPR038071">
    <property type="entry name" value="UROD/MetE-like_sf"/>
</dbReference>
<accession>A0AAU7LU13</accession>
<organism evidence="2">
    <name type="scientific">Polaromonas hydrogenivorans</name>
    <dbReference type="NCBI Taxonomy" id="335476"/>
    <lineage>
        <taxon>Bacteria</taxon>
        <taxon>Pseudomonadati</taxon>
        <taxon>Pseudomonadota</taxon>
        <taxon>Betaproteobacteria</taxon>
        <taxon>Burkholderiales</taxon>
        <taxon>Comamonadaceae</taxon>
        <taxon>Polaromonas</taxon>
    </lineage>
</organism>
<dbReference type="InterPro" id="IPR000257">
    <property type="entry name" value="Uroporphyrinogen_deCOase"/>
</dbReference>
<dbReference type="RefSeq" id="WP_349280411.1">
    <property type="nucleotide sequence ID" value="NZ_CBCSCU010000010.1"/>
</dbReference>
<reference evidence="2" key="1">
    <citation type="submission" date="2024-05" db="EMBL/GenBank/DDBJ databases">
        <authorList>
            <person name="Bunk B."/>
            <person name="Swiderski J."/>
            <person name="Sproer C."/>
            <person name="Thiel V."/>
        </authorList>
    </citation>
    <scope>NUCLEOTIDE SEQUENCE</scope>
    <source>
        <strain evidence="2">DSM 17735</strain>
    </source>
</reference>
<dbReference type="Pfam" id="PF01208">
    <property type="entry name" value="URO-D"/>
    <property type="match status" value="1"/>
</dbReference>
<name>A0AAU7LU13_9BURK</name>
<gene>
    <name evidence="2" type="ORF">ABLV49_04605</name>
</gene>
<sequence>MPSKTSISFMSRILPSSFRASAAFKTLLSDRRLPGERVAGAFWKHHPVADQSARTLVAATLAFHRATQGCLVKLTPAGNYQVADRGAHADWCGDPLGRRTFLDRAVNRPQDWLTLDDQLTPLEQEMVAAAQSLSRSLGPQVPLLATVFTPLTQALMLAGPERLLEHLQSSPDLVRTGLQRLTYGTERLIAAYHAVGVTGIYLAAQHLSTNTLSREIYRQHGWDSDDRVMAACEYFEGNILHIHGSPIHFDGTPTDGNWMTHYELGPDNPSPETYRAMSRCPAAIGLPLEVWDDPGHLRQAISTALSRFGQQGALLTAPCVVPLAVPDERIASWIKNINHVH</sequence>
<dbReference type="Gene3D" id="3.20.20.210">
    <property type="match status" value="1"/>
</dbReference>
<proteinExistence type="predicted"/>
<dbReference type="EMBL" id="CP157675">
    <property type="protein sequence ID" value="XBP71092.1"/>
    <property type="molecule type" value="Genomic_DNA"/>
</dbReference>
<dbReference type="AlphaFoldDB" id="A0AAU7LU13"/>
<feature type="domain" description="Uroporphyrinogen decarboxylase (URO-D)" evidence="1">
    <location>
        <begin position="123"/>
        <end position="245"/>
    </location>
</feature>
<dbReference type="GO" id="GO:0004853">
    <property type="term" value="F:uroporphyrinogen decarboxylase activity"/>
    <property type="evidence" value="ECO:0007669"/>
    <property type="project" value="InterPro"/>
</dbReference>
<protein>
    <submittedName>
        <fullName evidence="2">Uroporphyrinogen decarboxylase family protein</fullName>
    </submittedName>
</protein>
<dbReference type="GO" id="GO:0006779">
    <property type="term" value="P:porphyrin-containing compound biosynthetic process"/>
    <property type="evidence" value="ECO:0007669"/>
    <property type="project" value="InterPro"/>
</dbReference>
<dbReference type="SUPFAM" id="SSF51726">
    <property type="entry name" value="UROD/MetE-like"/>
    <property type="match status" value="1"/>
</dbReference>
<evidence type="ECO:0000313" key="2">
    <source>
        <dbReference type="EMBL" id="XBP71092.1"/>
    </source>
</evidence>